<reference evidence="2 3" key="1">
    <citation type="submission" date="2015-03" db="EMBL/GenBank/DDBJ databases">
        <authorList>
            <person name="Hassan Y.I."/>
            <person name="Lepp D."/>
            <person name="Li X.-Z."/>
            <person name="Zhou T."/>
        </authorList>
    </citation>
    <scope>NUCLEOTIDE SEQUENCE [LARGE SCALE GENOMIC DNA]</scope>
    <source>
        <strain evidence="2 3">BD-c194</strain>
    </source>
</reference>
<comment type="caution">
    <text evidence="2">The sequence shown here is derived from an EMBL/GenBank/DDBJ whole genome shotgun (WGS) entry which is preliminary data.</text>
</comment>
<organism evidence="2 3">
    <name type="scientific">Devosia geojensis</name>
    <dbReference type="NCBI Taxonomy" id="443610"/>
    <lineage>
        <taxon>Bacteria</taxon>
        <taxon>Pseudomonadati</taxon>
        <taxon>Pseudomonadota</taxon>
        <taxon>Alphaproteobacteria</taxon>
        <taxon>Hyphomicrobiales</taxon>
        <taxon>Devosiaceae</taxon>
        <taxon>Devosia</taxon>
    </lineage>
</organism>
<dbReference type="SUPFAM" id="SSF103515">
    <property type="entry name" value="Autotransporter"/>
    <property type="match status" value="1"/>
</dbReference>
<dbReference type="GO" id="GO:0016020">
    <property type="term" value="C:membrane"/>
    <property type="evidence" value="ECO:0007669"/>
    <property type="project" value="InterPro"/>
</dbReference>
<accession>A0A0F5FRI2</accession>
<dbReference type="NCBIfam" id="NF012211">
    <property type="entry name" value="tand_rpt_95"/>
    <property type="match status" value="2"/>
</dbReference>
<dbReference type="InterPro" id="IPR044048">
    <property type="entry name" value="Big_12"/>
</dbReference>
<sequence>MVPETNVFQLTLQVAPGTADGTNLATSVSIWALQDDPNPGNSANGVVVSVSNAPVAHDVSATVGYNSTGNPITLNITGGVPDSVAVASPPAHGTAIATGMSIAYTPSAGYSGPDSFTYTATNAGGTSGPATVTITVTPQSPSVQSVNVPGPAYYGSGAILNFVVHFDADVTVTGAPELLLTIGTDSRAAVYTSGSHTADLSFSYTVQPGDADFNGITVNTLSLAGGSMTGTASGTPVDLLLRNVGPTSGVIVHTATPTVTISTTAPPIVSGPFTLTVTFSEAVTGFTVGDVSVLNTTVSNLQTADNITYTLLLSPASPQVIDISIPAGVVQNIAGTPNAASNRLSITYAVAPLVSDSAVSVPAGTTTTITPSLSGPAATAVTVASGPSHGSVTEDGLSFLYTPQAGFVGTDSFSYTASNASGTSAPATVTITVVATAPVANPVNVTVPFGSVNYPIPLNITGDPPDGVAVPAGPSHGTVSISGTSITYTPAAGYSGPDSFTYTATNTGGTSAPATVTITVGAPAAPVANDVAASVAANSADNTIALNVTGGSPDSVAVASAPAHGTASVVGASITYTPAPGYSGPDSFTYTATNAGGTSAPATVTILVSAPTIALSPGALPDATAGIAYSQAITATGGTAPYAFALSSGVLPAGLSLDASGLLSGTPAVSGSFAFEVTATDALGASGTQAYVLAVAENIEAVRQRFDALGQSFVEGRMSLLASGIEPPGLNGRTGLSGRPGTVTANASENTQALAFATSLAEISAAGGAAALLAEDRADALPFNVWIDTRLTLHARTDDVDQWGEFALAAIGADYLVNDRFLAGVALYGDWMRDVSDDSEVEGSGFLAGPYVSIGLVEGVTLDASLFYGRSWNDASATMLGMDYSGRFETDRLLFRTKLEGTWNADALTIRPNATFFLMNEEAGAYTVNSAGGGPIDVPGFEKTDYRLGLGATFEYAYVLDNGVDLTPELGISIAGGNGGDGDFFSVGYGKLTAGVVLAGDAWRLGGRVELDAGTSGERSVSARGTFGVGF</sequence>
<dbReference type="Gene3D" id="2.60.40.10">
    <property type="entry name" value="Immunoglobulins"/>
    <property type="match status" value="1"/>
</dbReference>
<proteinExistence type="predicted"/>
<dbReference type="SUPFAM" id="SSF49313">
    <property type="entry name" value="Cadherin-like"/>
    <property type="match status" value="1"/>
</dbReference>
<keyword evidence="3" id="KW-1185">Reference proteome</keyword>
<name>A0A0F5FRI2_9HYPH</name>
<dbReference type="EMBL" id="JZEX01000116">
    <property type="protein sequence ID" value="KKB11471.1"/>
    <property type="molecule type" value="Genomic_DNA"/>
</dbReference>
<dbReference type="PANTHER" id="PTHR37494">
    <property type="entry name" value="HEMAGGLUTININ"/>
    <property type="match status" value="1"/>
</dbReference>
<dbReference type="PANTHER" id="PTHR37494:SF1">
    <property type="entry name" value="STAPHYLOCOCCUS AUREUS SURFACE PROTEIN A"/>
    <property type="match status" value="1"/>
</dbReference>
<gene>
    <name evidence="2" type="ORF">VE25_12620</name>
</gene>
<dbReference type="STRING" id="443610.VE25_12620"/>
<dbReference type="Proteomes" id="UP000033632">
    <property type="component" value="Unassembled WGS sequence"/>
</dbReference>
<dbReference type="InterPro" id="IPR036709">
    <property type="entry name" value="Autotransporte_beta_dom_sf"/>
</dbReference>
<feature type="domain" description="Bacterial Ig-like" evidence="1">
    <location>
        <begin position="254"/>
        <end position="347"/>
    </location>
</feature>
<dbReference type="GO" id="GO:0005509">
    <property type="term" value="F:calcium ion binding"/>
    <property type="evidence" value="ECO:0007669"/>
    <property type="project" value="InterPro"/>
</dbReference>
<dbReference type="AlphaFoldDB" id="A0A0F5FRI2"/>
<dbReference type="Gene3D" id="2.40.128.130">
    <property type="entry name" value="Autotransporter beta-domain"/>
    <property type="match status" value="1"/>
</dbReference>
<protein>
    <recommendedName>
        <fullName evidence="1">Bacterial Ig-like domain-containing protein</fullName>
    </recommendedName>
</protein>
<dbReference type="InterPro" id="IPR015919">
    <property type="entry name" value="Cadherin-like_sf"/>
</dbReference>
<dbReference type="PATRIC" id="fig|443610.3.peg.765"/>
<evidence type="ECO:0000313" key="3">
    <source>
        <dbReference type="Proteomes" id="UP000033632"/>
    </source>
</evidence>
<evidence type="ECO:0000259" key="1">
    <source>
        <dbReference type="Pfam" id="PF19078"/>
    </source>
</evidence>
<evidence type="ECO:0000313" key="2">
    <source>
        <dbReference type="EMBL" id="KKB11471.1"/>
    </source>
</evidence>
<dbReference type="Pfam" id="PF17963">
    <property type="entry name" value="Big_9"/>
    <property type="match status" value="4"/>
</dbReference>
<dbReference type="Gene3D" id="2.60.40.3440">
    <property type="match status" value="4"/>
</dbReference>
<dbReference type="Pfam" id="PF19078">
    <property type="entry name" value="Big_12"/>
    <property type="match status" value="1"/>
</dbReference>
<dbReference type="Pfam" id="PF05345">
    <property type="entry name" value="He_PIG"/>
    <property type="match status" value="1"/>
</dbReference>
<dbReference type="InterPro" id="IPR013783">
    <property type="entry name" value="Ig-like_fold"/>
</dbReference>